<dbReference type="KEGG" id="ccb:Clocel_1741"/>
<dbReference type="InterPro" id="IPR010766">
    <property type="entry name" value="DRTGG"/>
</dbReference>
<reference evidence="10 11" key="1">
    <citation type="submission" date="2010-08" db="EMBL/GenBank/DDBJ databases">
        <title>Complete sequence of Clostridium cellulovorans 743B.</title>
        <authorList>
            <consortium name="US DOE Joint Genome Institute"/>
            <person name="Lucas S."/>
            <person name="Copeland A."/>
            <person name="Lapidus A."/>
            <person name="Cheng J.-F."/>
            <person name="Bruce D."/>
            <person name="Goodwin L."/>
            <person name="Pitluck S."/>
            <person name="Chertkov O."/>
            <person name="Detter J.C."/>
            <person name="Han C."/>
            <person name="Tapia R."/>
            <person name="Land M."/>
            <person name="Hauser L."/>
            <person name="Chang Y.-J."/>
            <person name="Jeffries C."/>
            <person name="Kyrpides N."/>
            <person name="Ivanova N."/>
            <person name="Mikhailova N."/>
            <person name="Hemme C.L."/>
            <person name="Woyke T."/>
        </authorList>
    </citation>
    <scope>NUCLEOTIDE SEQUENCE [LARGE SCALE GENOMIC DNA]</scope>
    <source>
        <strain evidence="11">ATCC 35296 / DSM 3052 / OCM 3 / 743B</strain>
    </source>
</reference>
<keyword evidence="4 10" id="KW-0378">Hydrolase</keyword>
<feature type="domain" description="CBS" evidence="9">
    <location>
        <begin position="253"/>
        <end position="311"/>
    </location>
</feature>
<organism evidence="10 11">
    <name type="scientific">Clostridium cellulovorans (strain ATCC 35296 / DSM 3052 / OCM 3 / 743B)</name>
    <dbReference type="NCBI Taxonomy" id="573061"/>
    <lineage>
        <taxon>Bacteria</taxon>
        <taxon>Bacillati</taxon>
        <taxon>Bacillota</taxon>
        <taxon>Clostridia</taxon>
        <taxon>Eubacteriales</taxon>
        <taxon>Clostridiaceae</taxon>
        <taxon>Clostridium</taxon>
    </lineage>
</organism>
<dbReference type="Gene3D" id="3.10.310.20">
    <property type="entry name" value="DHHA2 domain"/>
    <property type="match status" value="1"/>
</dbReference>
<dbReference type="Pfam" id="PF02833">
    <property type="entry name" value="DHHA2"/>
    <property type="match status" value="1"/>
</dbReference>
<dbReference type="OrthoDB" id="9766150at2"/>
<dbReference type="InterPro" id="IPR001667">
    <property type="entry name" value="DDH_dom"/>
</dbReference>
<evidence type="ECO:0000256" key="3">
    <source>
        <dbReference type="ARBA" id="ARBA00022723"/>
    </source>
</evidence>
<dbReference type="InterPro" id="IPR046342">
    <property type="entry name" value="CBS_dom_sf"/>
</dbReference>
<dbReference type="PROSITE" id="PS51371">
    <property type="entry name" value="CBS"/>
    <property type="match status" value="2"/>
</dbReference>
<dbReference type="Pfam" id="PF00571">
    <property type="entry name" value="CBS"/>
    <property type="match status" value="2"/>
</dbReference>
<dbReference type="InterPro" id="IPR038763">
    <property type="entry name" value="DHH_sf"/>
</dbReference>
<proteinExistence type="predicted"/>
<evidence type="ECO:0000256" key="7">
    <source>
        <dbReference type="ARBA" id="ARBA00047820"/>
    </source>
</evidence>
<dbReference type="CDD" id="cd04597">
    <property type="entry name" value="CBS_pair_inorgPPase"/>
    <property type="match status" value="1"/>
</dbReference>
<dbReference type="EMBL" id="CP002160">
    <property type="protein sequence ID" value="ADL51485.1"/>
    <property type="molecule type" value="Genomic_DNA"/>
</dbReference>
<protein>
    <recommendedName>
        <fullName evidence="2">inorganic diphosphatase</fullName>
        <ecNumber evidence="2">3.6.1.1</ecNumber>
    </recommendedName>
    <alternativeName>
        <fullName evidence="6">Pyrophosphate phospho-hydrolase</fullName>
    </alternativeName>
</protein>
<dbReference type="STRING" id="573061.Clocel_1741"/>
<dbReference type="NCBIfam" id="NF003877">
    <property type="entry name" value="PRK05427.1"/>
    <property type="match status" value="1"/>
</dbReference>
<evidence type="ECO:0000313" key="11">
    <source>
        <dbReference type="Proteomes" id="UP000002730"/>
    </source>
</evidence>
<dbReference type="InterPro" id="IPR000644">
    <property type="entry name" value="CBS_dom"/>
</dbReference>
<dbReference type="InterPro" id="IPR004097">
    <property type="entry name" value="DHHA2"/>
</dbReference>
<dbReference type="PANTHER" id="PTHR12112">
    <property type="entry name" value="BNIP - RELATED"/>
    <property type="match status" value="1"/>
</dbReference>
<dbReference type="SUPFAM" id="SSF75138">
    <property type="entry name" value="HprK N-terminal domain-like"/>
    <property type="match status" value="1"/>
</dbReference>
<keyword evidence="11" id="KW-1185">Reference proteome</keyword>
<dbReference type="GO" id="GO:0005737">
    <property type="term" value="C:cytoplasm"/>
    <property type="evidence" value="ECO:0007669"/>
    <property type="project" value="InterPro"/>
</dbReference>
<dbReference type="Gene3D" id="3.10.580.10">
    <property type="entry name" value="CBS-domain"/>
    <property type="match status" value="1"/>
</dbReference>
<dbReference type="SUPFAM" id="SSF64182">
    <property type="entry name" value="DHH phosphoesterases"/>
    <property type="match status" value="1"/>
</dbReference>
<sequence>MKEIIYVSGHKNPDSDSICAALSYAELKNRQGTGNEYVPIRLGDISRETQFILDHFNVEAPKLIKTVRPQLSDLEIDKVASISPEISVKMAWSKMKEYDVKSLPVTDASGKLLGLASASNLVSNHMDEWDNNILAKSKTKINNILDTLSAKIIYLHNEDAVYPGKLMVAAMQPESAQEHISEGDIVICGDRRDAQLTIIENKCSLMVITGNHSVEDDVITKAKELGTSIIVTPYDTFTASRLIIQSIPINYIMAKDNIVSFRNDSFIEDIKDTMLETRYRSYPVVGEFDKVIGTVSRYHLISQKKKKVILVDHNERTQAVDGIEDAEIVEIVDHHRVANIETRNPIYYRCEPVGSTSTIVANLYFANNIEIPKWVAGLLLGAIISDTLLLKSPTTTDIDKQVLSRLAEIADVDVEHFAKEMFKAGTSLQGKTLDEIFYQDFKSFVINGRKVGVGQVNTMDIEGFEPMKKDMLDLMNKTADNENYSAILLLLTDIYEESSLVLATGIEKDVAAGSLGVTLSNNAGYAPGVVSRKKQVIPPLTSALESLK</sequence>
<dbReference type="SMART" id="SM00116">
    <property type="entry name" value="CBS"/>
    <property type="match status" value="2"/>
</dbReference>
<evidence type="ECO:0000256" key="8">
    <source>
        <dbReference type="PROSITE-ProRule" id="PRU00703"/>
    </source>
</evidence>
<dbReference type="FunFam" id="3.90.1640.10:FF:000001">
    <property type="entry name" value="Probable manganese-dependent inorganic pyrophosphatase"/>
    <property type="match status" value="1"/>
</dbReference>
<evidence type="ECO:0000256" key="4">
    <source>
        <dbReference type="ARBA" id="ARBA00022801"/>
    </source>
</evidence>
<accession>D9SKI9</accession>
<evidence type="ECO:0000313" key="10">
    <source>
        <dbReference type="EMBL" id="ADL51485.1"/>
    </source>
</evidence>
<feature type="domain" description="CBS" evidence="9">
    <location>
        <begin position="75"/>
        <end position="131"/>
    </location>
</feature>
<dbReference type="GO" id="GO:0046872">
    <property type="term" value="F:metal ion binding"/>
    <property type="evidence" value="ECO:0007669"/>
    <property type="project" value="UniProtKB-KW"/>
</dbReference>
<dbReference type="Proteomes" id="UP000002730">
    <property type="component" value="Chromosome"/>
</dbReference>
<keyword evidence="8" id="KW-0129">CBS domain</keyword>
<gene>
    <name evidence="10" type="ordered locus">Clocel_1741</name>
</gene>
<dbReference type="RefSeq" id="WP_010077303.1">
    <property type="nucleotide sequence ID" value="NC_014393.1"/>
</dbReference>
<dbReference type="Gene3D" id="3.40.1390.20">
    <property type="entry name" value="HprK N-terminal domain-like"/>
    <property type="match status" value="1"/>
</dbReference>
<dbReference type="InterPro" id="IPR038222">
    <property type="entry name" value="DHHA2_dom_sf"/>
</dbReference>
<evidence type="ECO:0000256" key="1">
    <source>
        <dbReference type="ARBA" id="ARBA00001936"/>
    </source>
</evidence>
<dbReference type="GO" id="GO:0004427">
    <property type="term" value="F:inorganic diphosphate phosphatase activity"/>
    <property type="evidence" value="ECO:0007669"/>
    <property type="project" value="UniProtKB-EC"/>
</dbReference>
<dbReference type="NCBIfam" id="NF011443">
    <property type="entry name" value="PRK14869.1-5"/>
    <property type="match status" value="1"/>
</dbReference>
<dbReference type="NCBIfam" id="NF011442">
    <property type="entry name" value="PRK14869.1-4"/>
    <property type="match status" value="1"/>
</dbReference>
<evidence type="ECO:0000256" key="2">
    <source>
        <dbReference type="ARBA" id="ARBA00012146"/>
    </source>
</evidence>
<keyword evidence="3" id="KW-0479">Metal-binding</keyword>
<evidence type="ECO:0000259" key="9">
    <source>
        <dbReference type="PROSITE" id="PS51371"/>
    </source>
</evidence>
<dbReference type="SMART" id="SM01131">
    <property type="entry name" value="DHHA2"/>
    <property type="match status" value="1"/>
</dbReference>
<dbReference type="PANTHER" id="PTHR12112:SF22">
    <property type="entry name" value="MANGANESE-DEPENDENT INORGANIC PYROPHOSPHATASE-RELATED"/>
    <property type="match status" value="1"/>
</dbReference>
<dbReference type="InterPro" id="IPR028979">
    <property type="entry name" value="Ser_kin/Pase_Hpr-like_N_sf"/>
</dbReference>
<dbReference type="NCBIfam" id="NF011441">
    <property type="entry name" value="PRK14869.1-3"/>
    <property type="match status" value="1"/>
</dbReference>
<evidence type="ECO:0000256" key="6">
    <source>
        <dbReference type="ARBA" id="ARBA00032535"/>
    </source>
</evidence>
<dbReference type="Pfam" id="PF01368">
    <property type="entry name" value="DHH"/>
    <property type="match status" value="1"/>
</dbReference>
<comment type="cofactor">
    <cofactor evidence="1">
        <name>Mn(2+)</name>
        <dbReference type="ChEBI" id="CHEBI:29035"/>
    </cofactor>
</comment>
<comment type="catalytic activity">
    <reaction evidence="7">
        <text>diphosphate + H2O = 2 phosphate + H(+)</text>
        <dbReference type="Rhea" id="RHEA:24576"/>
        <dbReference type="ChEBI" id="CHEBI:15377"/>
        <dbReference type="ChEBI" id="CHEBI:15378"/>
        <dbReference type="ChEBI" id="CHEBI:33019"/>
        <dbReference type="ChEBI" id="CHEBI:43474"/>
        <dbReference type="EC" id="3.6.1.1"/>
    </reaction>
</comment>
<dbReference type="AlphaFoldDB" id="D9SKI9"/>
<evidence type="ECO:0000256" key="5">
    <source>
        <dbReference type="ARBA" id="ARBA00023211"/>
    </source>
</evidence>
<dbReference type="eggNOG" id="COG1227">
    <property type="taxonomic scope" value="Bacteria"/>
</dbReference>
<dbReference type="Pfam" id="PF07085">
    <property type="entry name" value="DRTGG"/>
    <property type="match status" value="1"/>
</dbReference>
<keyword evidence="5" id="KW-0464">Manganese</keyword>
<name>D9SKI9_CLOC7</name>
<dbReference type="HOGENOM" id="CLU_025243_1_0_9"/>
<dbReference type="EC" id="3.6.1.1" evidence="2"/>
<dbReference type="SUPFAM" id="SSF54631">
    <property type="entry name" value="CBS-domain pair"/>
    <property type="match status" value="1"/>
</dbReference>